<protein>
    <submittedName>
        <fullName evidence="3">Uncharacterized protein</fullName>
    </submittedName>
</protein>
<evidence type="ECO:0000313" key="3">
    <source>
        <dbReference type="EMBL" id="TQK76379.1"/>
    </source>
</evidence>
<accession>A0A542SP40</accession>
<gene>
    <name evidence="3" type="ORF">FB389_1049</name>
</gene>
<proteinExistence type="predicted"/>
<evidence type="ECO:0000256" key="1">
    <source>
        <dbReference type="SAM" id="MobiDB-lite"/>
    </source>
</evidence>
<name>A0A542SP40_9MICO</name>
<comment type="caution">
    <text evidence="3">The sequence shown here is derived from an EMBL/GenBank/DDBJ whole genome shotgun (WGS) entry which is preliminary data.</text>
</comment>
<dbReference type="EMBL" id="VFNV01000001">
    <property type="protein sequence ID" value="TQK76379.1"/>
    <property type="molecule type" value="Genomic_DNA"/>
</dbReference>
<feature type="region of interest" description="Disordered" evidence="1">
    <location>
        <begin position="61"/>
        <end position="85"/>
    </location>
</feature>
<evidence type="ECO:0000256" key="2">
    <source>
        <dbReference type="SAM" id="Phobius"/>
    </source>
</evidence>
<sequence length="179" mass="18475">MIMQVAATVYASSTSDDSNGPGALFIFAVLAGVALYYFVWNYYRNANARFKFEDTTTSQATNVQGNDAKTGSRKGLRSQQIDGRNDNDAAAQVRLELAWPAATDAIQSVLDEAAGAGPQGGDRLPDSAHSAQAGQAPGGGPAATSGQATVPDYGSQSGPTYRPGQTFQPGTGQTPPAAE</sequence>
<feature type="transmembrane region" description="Helical" evidence="2">
    <location>
        <begin position="22"/>
        <end position="43"/>
    </location>
</feature>
<evidence type="ECO:0000313" key="4">
    <source>
        <dbReference type="Proteomes" id="UP000316181"/>
    </source>
</evidence>
<reference evidence="3 4" key="1">
    <citation type="submission" date="2019-06" db="EMBL/GenBank/DDBJ databases">
        <title>Sequencing the genomes of 1000 actinobacteria strains.</title>
        <authorList>
            <person name="Klenk H.-P."/>
        </authorList>
    </citation>
    <scope>NUCLEOTIDE SEQUENCE [LARGE SCALE GENOMIC DNA]</scope>
    <source>
        <strain evidence="3 4">DSM 10596</strain>
    </source>
</reference>
<organism evidence="3 4">
    <name type="scientific">Rarobacter incanus</name>
    <dbReference type="NCBI Taxonomy" id="153494"/>
    <lineage>
        <taxon>Bacteria</taxon>
        <taxon>Bacillati</taxon>
        <taxon>Actinomycetota</taxon>
        <taxon>Actinomycetes</taxon>
        <taxon>Micrococcales</taxon>
        <taxon>Rarobacteraceae</taxon>
        <taxon>Rarobacter</taxon>
    </lineage>
</organism>
<keyword evidence="4" id="KW-1185">Reference proteome</keyword>
<dbReference type="Proteomes" id="UP000316181">
    <property type="component" value="Unassembled WGS sequence"/>
</dbReference>
<keyword evidence="2" id="KW-0812">Transmembrane</keyword>
<feature type="region of interest" description="Disordered" evidence="1">
    <location>
        <begin position="113"/>
        <end position="179"/>
    </location>
</feature>
<keyword evidence="2" id="KW-0472">Membrane</keyword>
<feature type="compositionally biased region" description="Polar residues" evidence="1">
    <location>
        <begin position="154"/>
        <end position="179"/>
    </location>
</feature>
<keyword evidence="2" id="KW-1133">Transmembrane helix</keyword>
<dbReference type="AlphaFoldDB" id="A0A542SP40"/>